<feature type="chain" id="PRO_5045328637" evidence="1">
    <location>
        <begin position="25"/>
        <end position="263"/>
    </location>
</feature>
<accession>A0ABT5R7K5</accession>
<gene>
    <name evidence="2" type="ORF">LRP50_24225</name>
</gene>
<protein>
    <submittedName>
        <fullName evidence="2">SPOR domain-containing protein</fullName>
    </submittedName>
</protein>
<feature type="signal peptide" evidence="1">
    <location>
        <begin position="1"/>
        <end position="24"/>
    </location>
</feature>
<dbReference type="InterPro" id="IPR036680">
    <property type="entry name" value="SPOR-like_sf"/>
</dbReference>
<proteinExistence type="predicted"/>
<dbReference type="Proteomes" id="UP001149400">
    <property type="component" value="Unassembled WGS sequence"/>
</dbReference>
<organism evidence="2 3">
    <name type="scientific">Enterovibrio gelatinilyticus</name>
    <dbReference type="NCBI Taxonomy" id="2899819"/>
    <lineage>
        <taxon>Bacteria</taxon>
        <taxon>Pseudomonadati</taxon>
        <taxon>Pseudomonadota</taxon>
        <taxon>Gammaproteobacteria</taxon>
        <taxon>Vibrionales</taxon>
        <taxon>Vibrionaceae</taxon>
        <taxon>Enterovibrio</taxon>
    </lineage>
</organism>
<keyword evidence="1" id="KW-0732">Signal</keyword>
<evidence type="ECO:0000256" key="1">
    <source>
        <dbReference type="SAM" id="SignalP"/>
    </source>
</evidence>
<comment type="caution">
    <text evidence="2">The sequence shown here is derived from an EMBL/GenBank/DDBJ whole genome shotgun (WGS) entry which is preliminary data.</text>
</comment>
<dbReference type="RefSeq" id="WP_274166987.1">
    <property type="nucleotide sequence ID" value="NZ_JAJUBC010000046.1"/>
</dbReference>
<evidence type="ECO:0000313" key="3">
    <source>
        <dbReference type="Proteomes" id="UP001149400"/>
    </source>
</evidence>
<sequence length="263" mass="29015">MRLGSYRVIGVLFTLLLSSHTAQSAEDDCRSSTQNDWNVVAQTCPIGKGLWGRTPEKASGAFWVQCGLIKKLPEPSFAKNLPDSIDKDTVVFRQEGNQFRCLVGPFDKYAAALTARDAMRQHPAFSGAFIRDALLPDSVVTKAQGNKPSNKKPKSKPVMALKRDYFSVAGIKSPKPNANERKYRDGEIVWWRATLQEATLACESDGMKLVSESTLRAIAESAEANTQLSTRLPFWVAEQNAFDSTMMVPIPLSKESALLVLCE</sequence>
<name>A0ABT5R7K5_9GAMM</name>
<dbReference type="EMBL" id="JAJUBC010000046">
    <property type="protein sequence ID" value="MDD1796231.1"/>
    <property type="molecule type" value="Genomic_DNA"/>
</dbReference>
<evidence type="ECO:0000313" key="2">
    <source>
        <dbReference type="EMBL" id="MDD1796231.1"/>
    </source>
</evidence>
<dbReference type="SUPFAM" id="SSF110997">
    <property type="entry name" value="Sporulation related repeat"/>
    <property type="match status" value="1"/>
</dbReference>
<reference evidence="2" key="1">
    <citation type="submission" date="2021-12" db="EMBL/GenBank/DDBJ databases">
        <title>Enterovibrio ZSDZ35 sp. nov. and Enterovibrio ZSDZ42 sp. nov., isolated from coastal seawater in Qingdao.</title>
        <authorList>
            <person name="Zhang P."/>
        </authorList>
    </citation>
    <scope>NUCLEOTIDE SEQUENCE</scope>
    <source>
        <strain evidence="2">ZSDZ42</strain>
    </source>
</reference>
<keyword evidence="3" id="KW-1185">Reference proteome</keyword>